<evidence type="ECO:0000313" key="3">
    <source>
        <dbReference type="Proteomes" id="UP000248808"/>
    </source>
</evidence>
<dbReference type="GeneID" id="56958067"/>
<dbReference type="InterPro" id="IPR010027">
    <property type="entry name" value="Tail_assembly_G"/>
</dbReference>
<organism evidence="2 3">
    <name type="scientific">Haemophilus haemolyticus</name>
    <dbReference type="NCBI Taxonomy" id="726"/>
    <lineage>
        <taxon>Bacteria</taxon>
        <taxon>Pseudomonadati</taxon>
        <taxon>Pseudomonadota</taxon>
        <taxon>Gammaproteobacteria</taxon>
        <taxon>Pasteurellales</taxon>
        <taxon>Pasteurellaceae</taxon>
        <taxon>Haemophilus</taxon>
    </lineage>
</organism>
<reference evidence="2 3" key="1">
    <citation type="submission" date="2018-06" db="EMBL/GenBank/DDBJ databases">
        <authorList>
            <consortium name="Pathogen Informatics"/>
            <person name="Doyle S."/>
        </authorList>
    </citation>
    <scope>NUCLEOTIDE SEQUENCE [LARGE SCALE GENOMIC DNA]</scope>
    <source>
        <strain evidence="2 3">NCTC10839</strain>
    </source>
</reference>
<proteinExistence type="predicted"/>
<dbReference type="EMBL" id="LS483458">
    <property type="protein sequence ID" value="SQH97565.1"/>
    <property type="molecule type" value="Genomic_DNA"/>
</dbReference>
<evidence type="ECO:0000313" key="2">
    <source>
        <dbReference type="EMBL" id="SQH97565.1"/>
    </source>
</evidence>
<dbReference type="AlphaFoldDB" id="A0A2X4U4C8"/>
<dbReference type="KEGG" id="hhz:NCTC10839_01484"/>
<evidence type="ECO:0000259" key="1">
    <source>
        <dbReference type="Pfam" id="PF06894"/>
    </source>
</evidence>
<sequence length="129" mass="14627">MLKQIKFEVSGQILQLSALSALDYLEYIEYMNSLEKPEPIKTEDTEKEINAKLNQMTRNNLLAHARLIAFSLSHSQTDKTIEELQKEVLTTLTNSDFYLVLEAVQNVCNFPKSDGREETESTGGEVKNA</sequence>
<dbReference type="Proteomes" id="UP000248808">
    <property type="component" value="Chromosome 1"/>
</dbReference>
<name>A0A2X4U4C8_HAEHA</name>
<feature type="domain" description="Tail assembly protein G" evidence="1">
    <location>
        <begin position="2"/>
        <end position="91"/>
    </location>
</feature>
<dbReference type="RefSeq" id="WP_111696838.1">
    <property type="nucleotide sequence ID" value="NZ_LS483458.1"/>
</dbReference>
<dbReference type="Pfam" id="PF06894">
    <property type="entry name" value="Phage_TAC_2"/>
    <property type="match status" value="1"/>
</dbReference>
<protein>
    <submittedName>
        <fullName evidence="2">Phage minor tail protein G</fullName>
    </submittedName>
</protein>
<accession>A0A2X4U4C8</accession>
<gene>
    <name evidence="2" type="ORF">NCTC10839_01484</name>
</gene>